<protein>
    <submittedName>
        <fullName evidence="7">Glycoside hydrolase family 9 protein</fullName>
    </submittedName>
</protein>
<evidence type="ECO:0000259" key="6">
    <source>
        <dbReference type="Pfam" id="PF02927"/>
    </source>
</evidence>
<evidence type="ECO:0000256" key="3">
    <source>
        <dbReference type="ARBA" id="ARBA00023277"/>
    </source>
</evidence>
<dbReference type="InterPro" id="IPR013783">
    <property type="entry name" value="Ig-like_fold"/>
</dbReference>
<feature type="domain" description="Glycoside hydrolase family 9" evidence="5">
    <location>
        <begin position="311"/>
        <end position="732"/>
    </location>
</feature>
<evidence type="ECO:0000256" key="2">
    <source>
        <dbReference type="ARBA" id="ARBA00023001"/>
    </source>
</evidence>
<keyword evidence="4" id="KW-0624">Polysaccharide degradation</keyword>
<name>A0A9D1ERF0_9FIRM</name>
<reference evidence="7" key="1">
    <citation type="submission" date="2020-10" db="EMBL/GenBank/DDBJ databases">
        <authorList>
            <person name="Gilroy R."/>
        </authorList>
    </citation>
    <scope>NUCLEOTIDE SEQUENCE</scope>
    <source>
        <strain evidence="7">CHK190-19873</strain>
    </source>
</reference>
<dbReference type="GO" id="GO:0008810">
    <property type="term" value="F:cellulase activity"/>
    <property type="evidence" value="ECO:0007669"/>
    <property type="project" value="InterPro"/>
</dbReference>
<feature type="domain" description="Cellulase Ig-like" evidence="6">
    <location>
        <begin position="228"/>
        <end position="291"/>
    </location>
</feature>
<organism evidence="7 8">
    <name type="scientific">Candidatus Limivivens intestinipullorum</name>
    <dbReference type="NCBI Taxonomy" id="2840858"/>
    <lineage>
        <taxon>Bacteria</taxon>
        <taxon>Bacillati</taxon>
        <taxon>Bacillota</taxon>
        <taxon>Clostridia</taxon>
        <taxon>Lachnospirales</taxon>
        <taxon>Lachnospiraceae</taxon>
        <taxon>Lachnospiraceae incertae sedis</taxon>
        <taxon>Candidatus Limivivens</taxon>
    </lineage>
</organism>
<keyword evidence="2" id="KW-0136">Cellulose degradation</keyword>
<dbReference type="GO" id="GO:0030245">
    <property type="term" value="P:cellulose catabolic process"/>
    <property type="evidence" value="ECO:0007669"/>
    <property type="project" value="UniProtKB-KW"/>
</dbReference>
<keyword evidence="3" id="KW-0119">Carbohydrate metabolism</keyword>
<dbReference type="AlphaFoldDB" id="A0A9D1ERF0"/>
<dbReference type="Gene3D" id="2.60.40.10">
    <property type="entry name" value="Immunoglobulins"/>
    <property type="match status" value="1"/>
</dbReference>
<dbReference type="SUPFAM" id="SSF81296">
    <property type="entry name" value="E set domains"/>
    <property type="match status" value="1"/>
</dbReference>
<comment type="caution">
    <text evidence="7">The sequence shown here is derived from an EMBL/GenBank/DDBJ whole genome shotgun (WGS) entry which is preliminary data.</text>
</comment>
<evidence type="ECO:0000256" key="1">
    <source>
        <dbReference type="ARBA" id="ARBA00007072"/>
    </source>
</evidence>
<dbReference type="Proteomes" id="UP000823935">
    <property type="component" value="Unassembled WGS sequence"/>
</dbReference>
<dbReference type="InterPro" id="IPR001701">
    <property type="entry name" value="Glyco_hydro_9"/>
</dbReference>
<dbReference type="Gene3D" id="1.50.10.10">
    <property type="match status" value="1"/>
</dbReference>
<dbReference type="InterPro" id="IPR014756">
    <property type="entry name" value="Ig_E-set"/>
</dbReference>
<proteinExistence type="inferred from homology"/>
<sequence>MKNRTAFDQQLLHTGMLHWRMDAEEADSYESRLRQKPVDRSKLLWDGQDSAPWSQEGDGVLSVTDDRCLSMEAQARAGQWPAGSPEDGDYCAFGELNASLDTKGADWRSYNRLRFRIFPDCPGMHSPMIALQLYNDGEEKIPDRYHREGYHIIHLKNGEWNDCVWEFPSLPRDRVTSLSFLVHRYGKELSMDGTLRFKIKEISLEHTSVTWHTLGWQCDPDTVVYSTEGYWAKGAKQAVTCEKTDSFSLLRAEDSSVAFTGTPLFIQNEKGAFYLWDFSSFEEEGIYYLESGPLRTPAFPLSSHPLYQSVWKVLHFLYCERCGYPVGRGHGTCHGDILAEHSGVKLAYTGGWHDAGDVSQQTLQTAEVVYALLENARRVRETEPALYFRLMEEAVWGLDFVLRMRFGDGYRATSAGIRRWSDGMIGNFDDCAARVHNHAFENFLMSGIEACAARALEELDPPLARKAYAAACEDYRFALKRFEEKGMELPIYFEHSYNSSLSLYWAAASWAASQIYACEKDPAFSEYAVSFGEKLLSCQETGTPGCPMSGFFYREPDHKDIVHFNHQSREHLYMQALTALCRTQPAHPARSSWEHAMSLYAGYLKQIASYAQPYGMLPAGIHKMDEYKNEPLFALMHLESPFQEESPNYERQLKQGIPLGEGHCLRQFPIWFSFRGNTAIHLSEGAAAAILGNYFQDEDLLQISRDQLYWIFGKNPFGQSLIYGAGRNFAQQYGALNGEMVGSIPVGVETRGNEDVPYWPMENNATYKEVWTTSAARWLLLAAELY</sequence>
<dbReference type="CDD" id="cd02850">
    <property type="entry name" value="E_set_Cellulase_N"/>
    <property type="match status" value="1"/>
</dbReference>
<evidence type="ECO:0000259" key="5">
    <source>
        <dbReference type="Pfam" id="PF00759"/>
    </source>
</evidence>
<dbReference type="EMBL" id="DVIQ01000023">
    <property type="protein sequence ID" value="HIS30834.1"/>
    <property type="molecule type" value="Genomic_DNA"/>
</dbReference>
<evidence type="ECO:0000313" key="8">
    <source>
        <dbReference type="Proteomes" id="UP000823935"/>
    </source>
</evidence>
<accession>A0A9D1ERF0</accession>
<gene>
    <name evidence="7" type="ORF">IAB44_04680</name>
</gene>
<evidence type="ECO:0000313" key="7">
    <source>
        <dbReference type="EMBL" id="HIS30834.1"/>
    </source>
</evidence>
<dbReference type="InterPro" id="IPR012341">
    <property type="entry name" value="6hp_glycosidase-like_sf"/>
</dbReference>
<evidence type="ECO:0000256" key="4">
    <source>
        <dbReference type="ARBA" id="ARBA00023326"/>
    </source>
</evidence>
<comment type="similarity">
    <text evidence="1">Belongs to the glycosyl hydrolase 9 (cellulase E) family.</text>
</comment>
<dbReference type="Pfam" id="PF02927">
    <property type="entry name" value="CelD_N"/>
    <property type="match status" value="1"/>
</dbReference>
<reference evidence="7" key="2">
    <citation type="journal article" date="2021" name="PeerJ">
        <title>Extensive microbial diversity within the chicken gut microbiome revealed by metagenomics and culture.</title>
        <authorList>
            <person name="Gilroy R."/>
            <person name="Ravi A."/>
            <person name="Getino M."/>
            <person name="Pursley I."/>
            <person name="Horton D.L."/>
            <person name="Alikhan N.F."/>
            <person name="Baker D."/>
            <person name="Gharbi K."/>
            <person name="Hall N."/>
            <person name="Watson M."/>
            <person name="Adriaenssens E.M."/>
            <person name="Foster-Nyarko E."/>
            <person name="Jarju S."/>
            <person name="Secka A."/>
            <person name="Antonio M."/>
            <person name="Oren A."/>
            <person name="Chaudhuri R.R."/>
            <person name="La Ragione R."/>
            <person name="Hildebrand F."/>
            <person name="Pallen M.J."/>
        </authorList>
    </citation>
    <scope>NUCLEOTIDE SEQUENCE</scope>
    <source>
        <strain evidence="7">CHK190-19873</strain>
    </source>
</reference>
<dbReference type="InterPro" id="IPR008928">
    <property type="entry name" value="6-hairpin_glycosidase_sf"/>
</dbReference>
<dbReference type="SUPFAM" id="SSF48208">
    <property type="entry name" value="Six-hairpin glycosidases"/>
    <property type="match status" value="1"/>
</dbReference>
<dbReference type="InterPro" id="IPR004197">
    <property type="entry name" value="Cellulase_Ig-like"/>
</dbReference>
<keyword evidence="7" id="KW-0378">Hydrolase</keyword>
<dbReference type="Pfam" id="PF00759">
    <property type="entry name" value="Glyco_hydro_9"/>
    <property type="match status" value="1"/>
</dbReference>